<sequence>MLIYGLWLEVRMTTDIKTEIGRRVRQKRERHKLTREEVCGQKLT</sequence>
<dbReference type="AlphaFoldDB" id="F9Q2E2"/>
<accession>F9Q2E2</accession>
<dbReference type="EMBL" id="AFUU01000003">
    <property type="protein sequence ID" value="EGV01359.1"/>
    <property type="molecule type" value="Genomic_DNA"/>
</dbReference>
<comment type="caution">
    <text evidence="1">The sequence shown here is derived from an EMBL/GenBank/DDBJ whole genome shotgun (WGS) entry which is preliminary data.</text>
</comment>
<evidence type="ECO:0000313" key="1">
    <source>
        <dbReference type="EMBL" id="EGV01359.1"/>
    </source>
</evidence>
<reference evidence="1 2" key="1">
    <citation type="submission" date="2011-07" db="EMBL/GenBank/DDBJ databases">
        <authorList>
            <person name="Harkins D.M."/>
            <person name="Madupu R."/>
            <person name="Durkin A.S."/>
            <person name="Torralba M."/>
            <person name="Methe B."/>
            <person name="Sutton G.G."/>
            <person name="Nelson K.E."/>
        </authorList>
    </citation>
    <scope>NUCLEOTIDE SEQUENCE [LARGE SCALE GENOMIC DNA]</scope>
    <source>
        <strain evidence="1 2">SK313</strain>
    </source>
</reference>
<dbReference type="PATRIC" id="fig|1035190.4.peg.757"/>
<organism evidence="1 2">
    <name type="scientific">Streptococcus oralis SK313</name>
    <dbReference type="NCBI Taxonomy" id="1035190"/>
    <lineage>
        <taxon>Bacteria</taxon>
        <taxon>Bacillati</taxon>
        <taxon>Bacillota</taxon>
        <taxon>Bacilli</taxon>
        <taxon>Lactobacillales</taxon>
        <taxon>Streptococcaceae</taxon>
        <taxon>Streptococcus</taxon>
    </lineage>
</organism>
<gene>
    <name evidence="1" type="ORF">HMPREF9950_1224</name>
</gene>
<dbReference type="Proteomes" id="UP000005621">
    <property type="component" value="Unassembled WGS sequence"/>
</dbReference>
<protein>
    <submittedName>
        <fullName evidence="1">Uncharacterized protein</fullName>
    </submittedName>
</protein>
<name>F9Q2E2_STROR</name>
<evidence type="ECO:0000313" key="2">
    <source>
        <dbReference type="Proteomes" id="UP000005621"/>
    </source>
</evidence>
<proteinExistence type="predicted"/>